<accession>A0A8H7BBX5</accession>
<dbReference type="PROSITE" id="PS50181">
    <property type="entry name" value="FBOX"/>
    <property type="match status" value="1"/>
</dbReference>
<evidence type="ECO:0000313" key="2">
    <source>
        <dbReference type="EMBL" id="KAF7681455.1"/>
    </source>
</evidence>
<dbReference type="Proteomes" id="UP000596902">
    <property type="component" value="Unassembled WGS sequence"/>
</dbReference>
<reference evidence="2" key="1">
    <citation type="submission" date="2020-01" db="EMBL/GenBank/DDBJ databases">
        <authorList>
            <person name="Feng Z.H.Z."/>
        </authorList>
    </citation>
    <scope>NUCLEOTIDE SEQUENCE</scope>
    <source>
        <strain evidence="2">CBS107.38</strain>
    </source>
</reference>
<proteinExistence type="predicted"/>
<dbReference type="AlphaFoldDB" id="A0A8H7BBX5"/>
<reference evidence="2" key="2">
    <citation type="submission" date="2020-08" db="EMBL/GenBank/DDBJ databases">
        <title>Draft Genome Sequence of Cumin Blight Pathogen Alternaria burnsii.</title>
        <authorList>
            <person name="Feng Z."/>
        </authorList>
    </citation>
    <scope>NUCLEOTIDE SEQUENCE</scope>
    <source>
        <strain evidence="2">CBS107.38</strain>
    </source>
</reference>
<evidence type="ECO:0000259" key="1">
    <source>
        <dbReference type="PROSITE" id="PS50181"/>
    </source>
</evidence>
<feature type="domain" description="F-box" evidence="1">
    <location>
        <begin position="5"/>
        <end position="52"/>
    </location>
</feature>
<evidence type="ECO:0000313" key="3">
    <source>
        <dbReference type="Proteomes" id="UP000596902"/>
    </source>
</evidence>
<comment type="caution">
    <text evidence="2">The sequence shown here is derived from an EMBL/GenBank/DDBJ whole genome shotgun (WGS) entry which is preliminary data.</text>
</comment>
<dbReference type="GeneID" id="62198656"/>
<keyword evidence="3" id="KW-1185">Reference proteome</keyword>
<dbReference type="EMBL" id="JAAABM010000001">
    <property type="protein sequence ID" value="KAF7681455.1"/>
    <property type="molecule type" value="Genomic_DNA"/>
</dbReference>
<dbReference type="InterPro" id="IPR001810">
    <property type="entry name" value="F-box_dom"/>
</dbReference>
<dbReference type="InterPro" id="IPR036047">
    <property type="entry name" value="F-box-like_dom_sf"/>
</dbReference>
<dbReference type="RefSeq" id="XP_038791334.1">
    <property type="nucleotide sequence ID" value="XM_038925478.1"/>
</dbReference>
<dbReference type="Pfam" id="PF00646">
    <property type="entry name" value="F-box"/>
    <property type="match status" value="1"/>
</dbReference>
<gene>
    <name evidence="2" type="ORF">GT037_000431</name>
</gene>
<dbReference type="SUPFAM" id="SSF81383">
    <property type="entry name" value="F-box domain"/>
    <property type="match status" value="1"/>
</dbReference>
<sequence length="105" mass="11887">MANATQGLFKLPNELLLELAALLGPAYLRRLSQVNHRLLDFALDYSRTYVSRLAALPDDVVLRIVAYLDNVGYLGYMANIYLSRLAQASHRFYPLVMDAILREEG</sequence>
<protein>
    <recommendedName>
        <fullName evidence="1">F-box domain-containing protein</fullName>
    </recommendedName>
</protein>
<name>A0A8H7BBX5_9PLEO</name>
<organism evidence="2 3">
    <name type="scientific">Alternaria burnsii</name>
    <dbReference type="NCBI Taxonomy" id="1187904"/>
    <lineage>
        <taxon>Eukaryota</taxon>
        <taxon>Fungi</taxon>
        <taxon>Dikarya</taxon>
        <taxon>Ascomycota</taxon>
        <taxon>Pezizomycotina</taxon>
        <taxon>Dothideomycetes</taxon>
        <taxon>Pleosporomycetidae</taxon>
        <taxon>Pleosporales</taxon>
        <taxon>Pleosporineae</taxon>
        <taxon>Pleosporaceae</taxon>
        <taxon>Alternaria</taxon>
        <taxon>Alternaria sect. Alternaria</taxon>
    </lineage>
</organism>